<proteinExistence type="predicted"/>
<dbReference type="EMBL" id="LAZR01000213">
    <property type="protein sequence ID" value="KKN81598.1"/>
    <property type="molecule type" value="Genomic_DNA"/>
</dbReference>
<organism evidence="1">
    <name type="scientific">marine sediment metagenome</name>
    <dbReference type="NCBI Taxonomy" id="412755"/>
    <lineage>
        <taxon>unclassified sequences</taxon>
        <taxon>metagenomes</taxon>
        <taxon>ecological metagenomes</taxon>
    </lineage>
</organism>
<comment type="caution">
    <text evidence="1">The sequence shown here is derived from an EMBL/GenBank/DDBJ whole genome shotgun (WGS) entry which is preliminary data.</text>
</comment>
<gene>
    <name evidence="1" type="ORF">LCGC14_0318720</name>
</gene>
<reference evidence="1" key="1">
    <citation type="journal article" date="2015" name="Nature">
        <title>Complex archaea that bridge the gap between prokaryotes and eukaryotes.</title>
        <authorList>
            <person name="Spang A."/>
            <person name="Saw J.H."/>
            <person name="Jorgensen S.L."/>
            <person name="Zaremba-Niedzwiedzka K."/>
            <person name="Martijn J."/>
            <person name="Lind A.E."/>
            <person name="van Eijk R."/>
            <person name="Schleper C."/>
            <person name="Guy L."/>
            <person name="Ettema T.J."/>
        </authorList>
    </citation>
    <scope>NUCLEOTIDE SEQUENCE</scope>
</reference>
<protein>
    <submittedName>
        <fullName evidence="1">Uncharacterized protein</fullName>
    </submittedName>
</protein>
<sequence length="53" mass="6086">MDRSRQGIMLGRIARASYRLGTITVTDLDNYEIFGGMVEVMSKVRDMIYEGRI</sequence>
<evidence type="ECO:0000313" key="1">
    <source>
        <dbReference type="EMBL" id="KKN81598.1"/>
    </source>
</evidence>
<accession>A0A0F9WS38</accession>
<name>A0A0F9WS38_9ZZZZ</name>
<dbReference type="AlphaFoldDB" id="A0A0F9WS38"/>